<dbReference type="InterPro" id="IPR013362">
    <property type="entry name" value="Pilus_4_PilV"/>
</dbReference>
<keyword evidence="1" id="KW-1133">Transmembrane helix</keyword>
<comment type="caution">
    <text evidence="3">The sequence shown here is derived from an EMBL/GenBank/DDBJ whole genome shotgun (WGS) entry which is preliminary data.</text>
</comment>
<dbReference type="Proteomes" id="UP000669060">
    <property type="component" value="Unassembled WGS sequence"/>
</dbReference>
<keyword evidence="1" id="KW-0472">Membrane</keyword>
<dbReference type="Pfam" id="PF07963">
    <property type="entry name" value="N_methyl"/>
    <property type="match status" value="1"/>
</dbReference>
<proteinExistence type="predicted"/>
<name>A0ABS3TSV7_9PSED</name>
<feature type="domain" description="Type IV pilin Tt1218-like" evidence="2">
    <location>
        <begin position="34"/>
        <end position="102"/>
    </location>
</feature>
<evidence type="ECO:0000259" key="2">
    <source>
        <dbReference type="Pfam" id="PF22150"/>
    </source>
</evidence>
<keyword evidence="4" id="KW-1185">Reference proteome</keyword>
<dbReference type="NCBIfam" id="TIGR02532">
    <property type="entry name" value="IV_pilin_GFxxxE"/>
    <property type="match status" value="1"/>
</dbReference>
<dbReference type="EMBL" id="JAELYA010000006">
    <property type="protein sequence ID" value="MBO3276759.1"/>
    <property type="molecule type" value="Genomic_DNA"/>
</dbReference>
<feature type="transmembrane region" description="Helical" evidence="1">
    <location>
        <begin position="12"/>
        <end position="33"/>
    </location>
</feature>
<dbReference type="RefSeq" id="WP_208314863.1">
    <property type="nucleotide sequence ID" value="NZ_JAELYA010000006.1"/>
</dbReference>
<evidence type="ECO:0000256" key="1">
    <source>
        <dbReference type="SAM" id="Phobius"/>
    </source>
</evidence>
<organism evidence="3 4">
    <name type="scientific">Pseudomonas schmalbachii</name>
    <dbReference type="NCBI Taxonomy" id="2816993"/>
    <lineage>
        <taxon>Bacteria</taxon>
        <taxon>Pseudomonadati</taxon>
        <taxon>Pseudomonadota</taxon>
        <taxon>Gammaproteobacteria</taxon>
        <taxon>Pseudomonadales</taxon>
        <taxon>Pseudomonadaceae</taxon>
        <taxon>Pseudomonas</taxon>
    </lineage>
</organism>
<sequence>MRLRKKSGGFTLIEVLIALVILAVGLLGMATLMTSSMQSSQGAYRRSQASLLAYDIVERMRFNREQAVTTNDYVLTTTSGATTEPSCGTGGCTATQQAQLDMFQWRQALSAALPGAVASISRSNDFQYQIIIAWDEVGSTLKKQDDSTVTPTFTLRIDL</sequence>
<protein>
    <submittedName>
        <fullName evidence="3">Type IV pilus modification protein PilV</fullName>
    </submittedName>
</protein>
<dbReference type="Pfam" id="PF22150">
    <property type="entry name" value="Tt1218-like"/>
    <property type="match status" value="1"/>
</dbReference>
<gene>
    <name evidence="3" type="primary">pilV</name>
    <name evidence="3" type="ORF">JFY56_16165</name>
</gene>
<reference evidence="3 4" key="1">
    <citation type="submission" date="2020-12" db="EMBL/GenBank/DDBJ databases">
        <title>Pseudomonas schmalbachii sp. nov. isolated from millipede gut.</title>
        <authorList>
            <person name="Shelomi M."/>
        </authorList>
    </citation>
    <scope>NUCLEOTIDE SEQUENCE [LARGE SCALE GENOMIC DNA]</scope>
    <source>
        <strain evidence="3 4">Milli4</strain>
    </source>
</reference>
<dbReference type="InterPro" id="IPR012902">
    <property type="entry name" value="N_methyl_site"/>
</dbReference>
<dbReference type="PROSITE" id="PS00409">
    <property type="entry name" value="PROKAR_NTER_METHYL"/>
    <property type="match status" value="1"/>
</dbReference>
<dbReference type="SUPFAM" id="SSF54523">
    <property type="entry name" value="Pili subunits"/>
    <property type="match status" value="1"/>
</dbReference>
<keyword evidence="1" id="KW-0812">Transmembrane</keyword>
<accession>A0ABS3TSV7</accession>
<dbReference type="InterPro" id="IPR054402">
    <property type="entry name" value="Tt1218-like_dom"/>
</dbReference>
<evidence type="ECO:0000313" key="3">
    <source>
        <dbReference type="EMBL" id="MBO3276759.1"/>
    </source>
</evidence>
<dbReference type="InterPro" id="IPR045584">
    <property type="entry name" value="Pilin-like"/>
</dbReference>
<dbReference type="NCBIfam" id="TIGR02523">
    <property type="entry name" value="type_IV_pilV"/>
    <property type="match status" value="1"/>
</dbReference>
<evidence type="ECO:0000313" key="4">
    <source>
        <dbReference type="Proteomes" id="UP000669060"/>
    </source>
</evidence>